<proteinExistence type="predicted"/>
<dbReference type="EMBL" id="MGER01000051">
    <property type="protein sequence ID" value="OGL87838.1"/>
    <property type="molecule type" value="Genomic_DNA"/>
</dbReference>
<organism evidence="1 2">
    <name type="scientific">Candidatus Uhrbacteria bacterium RIFCSPLOWO2_02_FULL_49_11</name>
    <dbReference type="NCBI Taxonomy" id="1802409"/>
    <lineage>
        <taxon>Bacteria</taxon>
        <taxon>Candidatus Uhriibacteriota</taxon>
    </lineage>
</organism>
<sequence length="320" mass="36838">MAHIKWNANLKLILSDVDETVADLYTAATFEMCKELEKVLAHRTVIFFITGQSIKSVQWRITDKIKPELRKKILIGHCSGAEVWGFDRRGQINAKPFYSLYKNILFEKQKKRWREIVNQIIKEFKLQPYPAEPIADFKTKVGNNPLAIMREDRGPQITLEIINGYDLTPGQEKELEINIPHTHGNLDLRIPIIERIDQLLQESNLPISPRLAGVFAIDLALKGVSKTTAIKYILDNEEVLKAVGLTKKYLKPENIEVWGDKFSVKRGGTDRHMSEALAKQVRSITFREENPEEFLEGYHIVVWDGQKHLHEGLLEFLSSR</sequence>
<dbReference type="AlphaFoldDB" id="A0A1F7VCG2"/>
<reference evidence="1 2" key="1">
    <citation type="journal article" date="2016" name="Nat. Commun.">
        <title>Thousands of microbial genomes shed light on interconnected biogeochemical processes in an aquifer system.</title>
        <authorList>
            <person name="Anantharaman K."/>
            <person name="Brown C.T."/>
            <person name="Hug L.A."/>
            <person name="Sharon I."/>
            <person name="Castelle C.J."/>
            <person name="Probst A.J."/>
            <person name="Thomas B.C."/>
            <person name="Singh A."/>
            <person name="Wilkins M.J."/>
            <person name="Karaoz U."/>
            <person name="Brodie E.L."/>
            <person name="Williams K.H."/>
            <person name="Hubbard S.S."/>
            <person name="Banfield J.F."/>
        </authorList>
    </citation>
    <scope>NUCLEOTIDE SEQUENCE [LARGE SCALE GENOMIC DNA]</scope>
</reference>
<name>A0A1F7VCG2_9BACT</name>
<comment type="caution">
    <text evidence="1">The sequence shown here is derived from an EMBL/GenBank/DDBJ whole genome shotgun (WGS) entry which is preliminary data.</text>
</comment>
<gene>
    <name evidence="1" type="ORF">A3I42_02360</name>
</gene>
<dbReference type="SUPFAM" id="SSF56784">
    <property type="entry name" value="HAD-like"/>
    <property type="match status" value="1"/>
</dbReference>
<accession>A0A1F7VCG2</accession>
<evidence type="ECO:0000313" key="1">
    <source>
        <dbReference type="EMBL" id="OGL87838.1"/>
    </source>
</evidence>
<dbReference type="InterPro" id="IPR023214">
    <property type="entry name" value="HAD_sf"/>
</dbReference>
<dbReference type="InterPro" id="IPR036412">
    <property type="entry name" value="HAD-like_sf"/>
</dbReference>
<evidence type="ECO:0000313" key="2">
    <source>
        <dbReference type="Proteomes" id="UP000178264"/>
    </source>
</evidence>
<dbReference type="Proteomes" id="UP000178264">
    <property type="component" value="Unassembled WGS sequence"/>
</dbReference>
<evidence type="ECO:0008006" key="3">
    <source>
        <dbReference type="Google" id="ProtNLM"/>
    </source>
</evidence>
<dbReference type="Gene3D" id="3.40.50.1000">
    <property type="entry name" value="HAD superfamily/HAD-like"/>
    <property type="match status" value="1"/>
</dbReference>
<protein>
    <recommendedName>
        <fullName evidence="3">Sucrose phosphatase-like domain-containing protein</fullName>
    </recommendedName>
</protein>